<dbReference type="RefSeq" id="WP_111517962.1">
    <property type="nucleotide sequence ID" value="NZ_QKUB01000001.1"/>
</dbReference>
<accession>A0A2W7GV03</accession>
<dbReference type="EMBL" id="QKUB01000001">
    <property type="protein sequence ID" value="PZW01523.1"/>
    <property type="molecule type" value="Genomic_DNA"/>
</dbReference>
<dbReference type="CDD" id="cd00431">
    <property type="entry name" value="cysteine_hydrolases"/>
    <property type="match status" value="1"/>
</dbReference>
<evidence type="ECO:0000259" key="1">
    <source>
        <dbReference type="Pfam" id="PF00857"/>
    </source>
</evidence>
<comment type="caution">
    <text evidence="2">The sequence shown here is derived from an EMBL/GenBank/DDBJ whole genome shotgun (WGS) entry which is preliminary data.</text>
</comment>
<dbReference type="InterPro" id="IPR036380">
    <property type="entry name" value="Isochorismatase-like_sf"/>
</dbReference>
<proteinExistence type="predicted"/>
<dbReference type="Proteomes" id="UP000249646">
    <property type="component" value="Unassembled WGS sequence"/>
</dbReference>
<dbReference type="SUPFAM" id="SSF52499">
    <property type="entry name" value="Isochorismatase-like hydrolases"/>
    <property type="match status" value="1"/>
</dbReference>
<dbReference type="InterPro" id="IPR000868">
    <property type="entry name" value="Isochorismatase-like_dom"/>
</dbReference>
<sequence length="176" mass="20447">MKKLIFVIDMLNGFTKKGNLASKRIKKLIPRISRHMQQNSEFDNIFFCDAHTESDLEMFSYPLHCLKNTPESEIVSELVGFAKTIIKKNTTNAFLKLENKEFLDSYNEFEIIGCCTDICILQFALNLKTYFNSKNMDKNVIVYKKLVNTFDSKNHKGNKFHKFALKLMENSGILIK</sequence>
<dbReference type="GO" id="GO:0019365">
    <property type="term" value="P:pyridine nucleotide salvage"/>
    <property type="evidence" value="ECO:0007669"/>
    <property type="project" value="InterPro"/>
</dbReference>
<feature type="domain" description="Isochorismatase-like" evidence="1">
    <location>
        <begin position="4"/>
        <end position="156"/>
    </location>
</feature>
<dbReference type="Gene3D" id="3.40.50.850">
    <property type="entry name" value="Isochorismatase-like"/>
    <property type="match status" value="1"/>
</dbReference>
<dbReference type="GO" id="GO:0008936">
    <property type="term" value="F:nicotinamidase activity"/>
    <property type="evidence" value="ECO:0007669"/>
    <property type="project" value="InterPro"/>
</dbReference>
<dbReference type="OrthoDB" id="9796485at2"/>
<gene>
    <name evidence="2" type="ORF">BCF89_10141</name>
</gene>
<dbReference type="Pfam" id="PF00857">
    <property type="entry name" value="Isochorismatase"/>
    <property type="match status" value="1"/>
</dbReference>
<dbReference type="PANTHER" id="PTHR47297:SF2">
    <property type="entry name" value="OS02G0606800 PROTEIN"/>
    <property type="match status" value="1"/>
</dbReference>
<dbReference type="PANTHER" id="PTHR47297">
    <property type="match status" value="1"/>
</dbReference>
<dbReference type="InterPro" id="IPR044717">
    <property type="entry name" value="NIC1"/>
</dbReference>
<evidence type="ECO:0000313" key="3">
    <source>
        <dbReference type="Proteomes" id="UP000249646"/>
    </source>
</evidence>
<reference evidence="2 3" key="1">
    <citation type="submission" date="2018-06" db="EMBL/GenBank/DDBJ databases">
        <title>Genomic Encyclopedia of Archaeal and Bacterial Type Strains, Phase II (KMG-II): from individual species to whole genera.</title>
        <authorList>
            <person name="Goeker M."/>
        </authorList>
    </citation>
    <scope>NUCLEOTIDE SEQUENCE [LARGE SCALE GENOMIC DNA]</scope>
    <source>
        <strain evidence="2 3">ATCC 51348</strain>
    </source>
</reference>
<protein>
    <submittedName>
        <fullName evidence="2">Nicotinamidase-related amidase</fullName>
    </submittedName>
</protein>
<dbReference type="AlphaFoldDB" id="A0A2W7GV03"/>
<evidence type="ECO:0000313" key="2">
    <source>
        <dbReference type="EMBL" id="PZW01523.1"/>
    </source>
</evidence>
<organism evidence="2 3">
    <name type="scientific">Metamycoplasma auris</name>
    <dbReference type="NCBI Taxonomy" id="51363"/>
    <lineage>
        <taxon>Bacteria</taxon>
        <taxon>Bacillati</taxon>
        <taxon>Mycoplasmatota</taxon>
        <taxon>Mycoplasmoidales</taxon>
        <taxon>Metamycoplasmataceae</taxon>
        <taxon>Metamycoplasma</taxon>
    </lineage>
</organism>
<keyword evidence="3" id="KW-1185">Reference proteome</keyword>
<name>A0A2W7GV03_9BACT</name>